<evidence type="ECO:0000313" key="2">
    <source>
        <dbReference type="EMBL" id="KAJ7351255.1"/>
    </source>
</evidence>
<evidence type="ECO:0000256" key="1">
    <source>
        <dbReference type="SAM" id="MobiDB-lite"/>
    </source>
</evidence>
<feature type="region of interest" description="Disordered" evidence="1">
    <location>
        <begin position="198"/>
        <end position="245"/>
    </location>
</feature>
<sequence>MRCDEIRGLDCAPIQIYTPYLRPHARRTRIPHATPSSGRELQALHRWHLHRSSPHPVVLPSSPTAAGEGLPARAAAPHLPIHLDPIQILDSNRHTRARDPSRMAGAQASETGNGDDRVCRYECGESEQWEAENVDGRGGPAAEREGGAVIWKRDGRRRRGCGVGEGSIAAYVGNRHCPIAFVPPQLIPVIPRKRYAAAGGTRGSKWTQQRVSLSASSSCDAAAARPRSRPQARAAPARDDRGVLRYTADKDMDARRPRVSPSSVILAPAERHRASLPICNTLAEGELSGETWGGSLPQRETAVDVMEVACTEPRTGGAGDEGMRRRSTPTRTKRWTGSRGTLAWRRGVLAEERRPGRESEADGDKRQPWVNPNASFDPAVRGAGAHPSASHRHLPRPLQVEASSDSSSTAPIPHANASVWELPYLSTPAMCHSSLPTRSRTPSRQCGHCVLSTKSHPPNDAVRVAWGKRATRASGRWWEGARRGEQGGLTSLWAGGERGCRVEAHDDPKAGSETMTRWRRRGWRSQQRKGGANGVGVEAEDVSSI</sequence>
<feature type="compositionally biased region" description="Low complexity" evidence="1">
    <location>
        <begin position="212"/>
        <end position="235"/>
    </location>
</feature>
<feature type="compositionally biased region" description="Basic and acidic residues" evidence="1">
    <location>
        <begin position="236"/>
        <end position="245"/>
    </location>
</feature>
<feature type="compositionally biased region" description="Basic and acidic residues" evidence="1">
    <location>
        <begin position="348"/>
        <end position="367"/>
    </location>
</feature>
<name>A0AAD7A886_9AGAR</name>
<evidence type="ECO:0000313" key="3">
    <source>
        <dbReference type="Proteomes" id="UP001218218"/>
    </source>
</evidence>
<reference evidence="2" key="1">
    <citation type="submission" date="2023-03" db="EMBL/GenBank/DDBJ databases">
        <title>Massive genome expansion in bonnet fungi (Mycena s.s.) driven by repeated elements and novel gene families across ecological guilds.</title>
        <authorList>
            <consortium name="Lawrence Berkeley National Laboratory"/>
            <person name="Harder C.B."/>
            <person name="Miyauchi S."/>
            <person name="Viragh M."/>
            <person name="Kuo A."/>
            <person name="Thoen E."/>
            <person name="Andreopoulos B."/>
            <person name="Lu D."/>
            <person name="Skrede I."/>
            <person name="Drula E."/>
            <person name="Henrissat B."/>
            <person name="Morin E."/>
            <person name="Kohler A."/>
            <person name="Barry K."/>
            <person name="LaButti K."/>
            <person name="Morin E."/>
            <person name="Salamov A."/>
            <person name="Lipzen A."/>
            <person name="Mereny Z."/>
            <person name="Hegedus B."/>
            <person name="Baldrian P."/>
            <person name="Stursova M."/>
            <person name="Weitz H."/>
            <person name="Taylor A."/>
            <person name="Grigoriev I.V."/>
            <person name="Nagy L.G."/>
            <person name="Martin F."/>
            <person name="Kauserud H."/>
        </authorList>
    </citation>
    <scope>NUCLEOTIDE SEQUENCE</scope>
    <source>
        <strain evidence="2">CBHHK002</strain>
    </source>
</reference>
<proteinExistence type="predicted"/>
<feature type="region of interest" description="Disordered" evidence="1">
    <location>
        <begin position="502"/>
        <end position="545"/>
    </location>
</feature>
<dbReference type="Proteomes" id="UP001218218">
    <property type="component" value="Unassembled WGS sequence"/>
</dbReference>
<dbReference type="AlphaFoldDB" id="A0AAD7A886"/>
<feature type="compositionally biased region" description="Basic residues" evidence="1">
    <location>
        <begin position="325"/>
        <end position="336"/>
    </location>
</feature>
<keyword evidence="3" id="KW-1185">Reference proteome</keyword>
<accession>A0AAD7A886</accession>
<feature type="compositionally biased region" description="Basic residues" evidence="1">
    <location>
        <begin position="517"/>
        <end position="527"/>
    </location>
</feature>
<organism evidence="2 3">
    <name type="scientific">Mycena albidolilacea</name>
    <dbReference type="NCBI Taxonomy" id="1033008"/>
    <lineage>
        <taxon>Eukaryota</taxon>
        <taxon>Fungi</taxon>
        <taxon>Dikarya</taxon>
        <taxon>Basidiomycota</taxon>
        <taxon>Agaricomycotina</taxon>
        <taxon>Agaricomycetes</taxon>
        <taxon>Agaricomycetidae</taxon>
        <taxon>Agaricales</taxon>
        <taxon>Marasmiineae</taxon>
        <taxon>Mycenaceae</taxon>
        <taxon>Mycena</taxon>
    </lineage>
</organism>
<protein>
    <submittedName>
        <fullName evidence="2">Uncharacterized protein</fullName>
    </submittedName>
</protein>
<gene>
    <name evidence="2" type="ORF">DFH08DRAFT_935033</name>
</gene>
<dbReference type="EMBL" id="JARIHO010000013">
    <property type="protein sequence ID" value="KAJ7351255.1"/>
    <property type="molecule type" value="Genomic_DNA"/>
</dbReference>
<feature type="compositionally biased region" description="Polar residues" evidence="1">
    <location>
        <begin position="401"/>
        <end position="410"/>
    </location>
</feature>
<feature type="region of interest" description="Disordered" evidence="1">
    <location>
        <begin position="95"/>
        <end position="118"/>
    </location>
</feature>
<comment type="caution">
    <text evidence="2">The sequence shown here is derived from an EMBL/GenBank/DDBJ whole genome shotgun (WGS) entry which is preliminary data.</text>
</comment>
<feature type="region of interest" description="Disordered" evidence="1">
    <location>
        <begin position="312"/>
        <end position="411"/>
    </location>
</feature>